<comment type="subcellular location">
    <subcellularLocation>
        <location evidence="1">Cell membrane</location>
        <topology evidence="1">Multi-pass membrane protein</topology>
    </subcellularLocation>
</comment>
<dbReference type="InterPro" id="IPR050189">
    <property type="entry name" value="MFS_Efflux_Transporters"/>
</dbReference>
<dbReference type="eggNOG" id="COG2814">
    <property type="taxonomic scope" value="Bacteria"/>
</dbReference>
<dbReference type="EMBL" id="AL954747">
    <property type="protein sequence ID" value="CAD86259.1"/>
    <property type="molecule type" value="Genomic_DNA"/>
</dbReference>
<dbReference type="KEGG" id="neu:NE2347"/>
<dbReference type="PANTHER" id="PTHR43124:SF3">
    <property type="entry name" value="CHLORAMPHENICOL EFFLUX PUMP RV0191"/>
    <property type="match status" value="1"/>
</dbReference>
<evidence type="ECO:0000259" key="7">
    <source>
        <dbReference type="PROSITE" id="PS50850"/>
    </source>
</evidence>
<evidence type="ECO:0000256" key="2">
    <source>
        <dbReference type="ARBA" id="ARBA00022475"/>
    </source>
</evidence>
<dbReference type="Pfam" id="PF07690">
    <property type="entry name" value="MFS_1"/>
    <property type="match status" value="1"/>
</dbReference>
<sequence>MSVDYRQLPRSALTDVLLQAVLVFAMTLPMLVLYTTSTLGPLLSRDLGFEPVAIGYLIMSSFGLAAILSLRAGAIVDYIGVRTALIVLFCAVAAAFALIAITQAFFSLIMATAICGIAQALANPATNLLIAHQIRPEQRAWIVGLKQSGVQLAALFAGLVLPAIAFQYGWRIAFGVIVPVAVLFSLAAWLVTPAQHVRKNRQLIFTRPNMLLSWLMAIQFSVGLALSAFVTFLPTFATLQEMPLAQAGTLIAVFGITGMLSRIILTPLGNKFSDESHLLFALIAIAAGAIMLTMQAGPGSHGYLWAGAIGMGMSAVATNAIAMSMLIRDSAFGRVTETSGYVSFAFFSGFALGPPLYGQLFSQTGSVSLAWSLLTGVLCLACIMTLRLTAVRKRRSHVSV</sequence>
<feature type="transmembrane region" description="Helical" evidence="6">
    <location>
        <begin position="12"/>
        <end position="33"/>
    </location>
</feature>
<dbReference type="HOGENOM" id="CLU_044455_0_0_4"/>
<keyword evidence="5 6" id="KW-0472">Membrane</keyword>
<dbReference type="STRING" id="228410.NE2347"/>
<accession>Q82SH9</accession>
<dbReference type="PhylomeDB" id="Q82SH9"/>
<evidence type="ECO:0000313" key="9">
    <source>
        <dbReference type="Proteomes" id="UP000001416"/>
    </source>
</evidence>
<feature type="transmembrane region" description="Helical" evidence="6">
    <location>
        <begin position="211"/>
        <end position="232"/>
    </location>
</feature>
<feature type="transmembrane region" description="Helical" evidence="6">
    <location>
        <begin position="369"/>
        <end position="390"/>
    </location>
</feature>
<feature type="transmembrane region" description="Helical" evidence="6">
    <location>
        <begin position="84"/>
        <end position="102"/>
    </location>
</feature>
<dbReference type="InterPro" id="IPR020846">
    <property type="entry name" value="MFS_dom"/>
</dbReference>
<evidence type="ECO:0000313" key="8">
    <source>
        <dbReference type="EMBL" id="CAD86259.1"/>
    </source>
</evidence>
<reference evidence="8 9" key="1">
    <citation type="journal article" date="2003" name="J. Bacteriol.">
        <title>Complete genome sequence of the ammonia-oxidizing bacterium and obligate chemolithoautotroph Nitrosomonas europaea.</title>
        <authorList>
            <person name="Chain P."/>
            <person name="Lamerdin J."/>
            <person name="Larimer F."/>
            <person name="Regala W."/>
            <person name="Land M."/>
            <person name="Hauser L."/>
            <person name="Hooper A."/>
            <person name="Klotz M."/>
            <person name="Norton J."/>
            <person name="Sayavedra-Soto L."/>
            <person name="Arciero D."/>
            <person name="Hommes N."/>
            <person name="Whittaker M."/>
            <person name="Arp D."/>
        </authorList>
    </citation>
    <scope>NUCLEOTIDE SEQUENCE [LARGE SCALE GENOMIC DNA]</scope>
    <source>
        <strain evidence="9">ATCC 19718 / CIP 103999 / KCTC 2705 / NBRC 14298</strain>
    </source>
</reference>
<dbReference type="GO" id="GO:0005886">
    <property type="term" value="C:plasma membrane"/>
    <property type="evidence" value="ECO:0007669"/>
    <property type="project" value="UniProtKB-SubCell"/>
</dbReference>
<feature type="transmembrane region" description="Helical" evidence="6">
    <location>
        <begin position="172"/>
        <end position="191"/>
    </location>
</feature>
<dbReference type="InterPro" id="IPR011701">
    <property type="entry name" value="MFS"/>
</dbReference>
<name>Q82SH9_NITEU</name>
<keyword evidence="9" id="KW-1185">Reference proteome</keyword>
<feature type="transmembrane region" description="Helical" evidence="6">
    <location>
        <begin position="244"/>
        <end position="265"/>
    </location>
</feature>
<dbReference type="InterPro" id="IPR036259">
    <property type="entry name" value="MFS_trans_sf"/>
</dbReference>
<dbReference type="GeneID" id="87105479"/>
<feature type="transmembrane region" description="Helical" evidence="6">
    <location>
        <begin position="303"/>
        <end position="327"/>
    </location>
</feature>
<dbReference type="Proteomes" id="UP000001416">
    <property type="component" value="Chromosome"/>
</dbReference>
<dbReference type="AlphaFoldDB" id="Q82SH9"/>
<evidence type="ECO:0000256" key="4">
    <source>
        <dbReference type="ARBA" id="ARBA00022989"/>
    </source>
</evidence>
<dbReference type="PROSITE" id="PS50850">
    <property type="entry name" value="MFS"/>
    <property type="match status" value="1"/>
</dbReference>
<dbReference type="RefSeq" id="WP_011112827.1">
    <property type="nucleotide sequence ID" value="NC_004757.1"/>
</dbReference>
<dbReference type="OrthoDB" id="7030876at2"/>
<gene>
    <name evidence="8" type="ordered locus">NE2347</name>
</gene>
<keyword evidence="3 6" id="KW-0812">Transmembrane</keyword>
<feature type="transmembrane region" description="Helical" evidence="6">
    <location>
        <begin position="277"/>
        <end position="297"/>
    </location>
</feature>
<evidence type="ECO:0000256" key="3">
    <source>
        <dbReference type="ARBA" id="ARBA00022692"/>
    </source>
</evidence>
<dbReference type="GO" id="GO:0022857">
    <property type="term" value="F:transmembrane transporter activity"/>
    <property type="evidence" value="ECO:0007669"/>
    <property type="project" value="InterPro"/>
</dbReference>
<evidence type="ECO:0000256" key="6">
    <source>
        <dbReference type="SAM" id="Phobius"/>
    </source>
</evidence>
<keyword evidence="4 6" id="KW-1133">Transmembrane helix</keyword>
<organism evidence="8 9">
    <name type="scientific">Nitrosomonas europaea (strain ATCC 19718 / CIP 103999 / KCTC 2705 / NBRC 14298)</name>
    <dbReference type="NCBI Taxonomy" id="228410"/>
    <lineage>
        <taxon>Bacteria</taxon>
        <taxon>Pseudomonadati</taxon>
        <taxon>Pseudomonadota</taxon>
        <taxon>Betaproteobacteria</taxon>
        <taxon>Nitrosomonadales</taxon>
        <taxon>Nitrosomonadaceae</taxon>
        <taxon>Nitrosomonas</taxon>
    </lineage>
</organism>
<feature type="transmembrane region" description="Helical" evidence="6">
    <location>
        <begin position="53"/>
        <end position="72"/>
    </location>
</feature>
<protein>
    <submittedName>
        <fullName evidence="8">General substrate transporters</fullName>
    </submittedName>
</protein>
<feature type="domain" description="Major facilitator superfamily (MFS) profile" evidence="7">
    <location>
        <begin position="15"/>
        <end position="393"/>
    </location>
</feature>
<feature type="transmembrane region" description="Helical" evidence="6">
    <location>
        <begin position="339"/>
        <end position="357"/>
    </location>
</feature>
<evidence type="ECO:0000256" key="5">
    <source>
        <dbReference type="ARBA" id="ARBA00023136"/>
    </source>
</evidence>
<keyword evidence="2" id="KW-1003">Cell membrane</keyword>
<proteinExistence type="predicted"/>
<evidence type="ECO:0000256" key="1">
    <source>
        <dbReference type="ARBA" id="ARBA00004651"/>
    </source>
</evidence>
<dbReference type="Gene3D" id="1.20.1250.20">
    <property type="entry name" value="MFS general substrate transporter like domains"/>
    <property type="match status" value="2"/>
</dbReference>
<dbReference type="PANTHER" id="PTHR43124">
    <property type="entry name" value="PURINE EFFLUX PUMP PBUE"/>
    <property type="match status" value="1"/>
</dbReference>
<feature type="transmembrane region" description="Helical" evidence="6">
    <location>
        <begin position="150"/>
        <end position="166"/>
    </location>
</feature>
<feature type="transmembrane region" description="Helical" evidence="6">
    <location>
        <begin position="108"/>
        <end position="130"/>
    </location>
</feature>
<dbReference type="SUPFAM" id="SSF103473">
    <property type="entry name" value="MFS general substrate transporter"/>
    <property type="match status" value="1"/>
</dbReference>